<dbReference type="SMART" id="SM00474">
    <property type="entry name" value="35EXOc"/>
    <property type="match status" value="1"/>
</dbReference>
<proteinExistence type="predicted"/>
<accession>A0A8T8SYC1</accession>
<keyword evidence="4" id="KW-1185">Reference proteome</keyword>
<dbReference type="GO" id="GO:0003676">
    <property type="term" value="F:nucleic acid binding"/>
    <property type="evidence" value="ECO:0007669"/>
    <property type="project" value="InterPro"/>
</dbReference>
<dbReference type="PANTHER" id="PTHR47765">
    <property type="entry name" value="3'-5' EXONUCLEASE DOMAIN-CONTAINING PROTEIN"/>
    <property type="match status" value="1"/>
</dbReference>
<reference evidence="3" key="1">
    <citation type="submission" date="2016-04" db="EMBL/GenBank/DDBJ databases">
        <authorList>
            <person name="Nguyen H.D."/>
            <person name="Samba Siva P."/>
            <person name="Cullis J."/>
            <person name="Levesque C.A."/>
            <person name="Hambleton S."/>
        </authorList>
    </citation>
    <scope>NUCLEOTIDE SEQUENCE</scope>
    <source>
        <strain evidence="3">DAOMC 236416</strain>
    </source>
</reference>
<dbReference type="CDD" id="cd06141">
    <property type="entry name" value="WRN_exo"/>
    <property type="match status" value="1"/>
</dbReference>
<dbReference type="Pfam" id="PF01612">
    <property type="entry name" value="DNA_pol_A_exo1"/>
    <property type="match status" value="1"/>
</dbReference>
<dbReference type="GO" id="GO:0006139">
    <property type="term" value="P:nucleobase-containing compound metabolic process"/>
    <property type="evidence" value="ECO:0007669"/>
    <property type="project" value="InterPro"/>
</dbReference>
<dbReference type="EMBL" id="LWDF02000257">
    <property type="protein sequence ID" value="KAE8251228.1"/>
    <property type="molecule type" value="Genomic_DNA"/>
</dbReference>
<dbReference type="InterPro" id="IPR036397">
    <property type="entry name" value="RNaseH_sf"/>
</dbReference>
<evidence type="ECO:0000259" key="2">
    <source>
        <dbReference type="SMART" id="SM00474"/>
    </source>
</evidence>
<evidence type="ECO:0000313" key="3">
    <source>
        <dbReference type="EMBL" id="KAE8251228.1"/>
    </source>
</evidence>
<feature type="region of interest" description="Disordered" evidence="1">
    <location>
        <begin position="322"/>
        <end position="356"/>
    </location>
</feature>
<dbReference type="PANTHER" id="PTHR47765:SF2">
    <property type="entry name" value="EXONUCLEASE MUT-7 HOMOLOG"/>
    <property type="match status" value="1"/>
</dbReference>
<evidence type="ECO:0000313" key="4">
    <source>
        <dbReference type="Proteomes" id="UP000077521"/>
    </source>
</evidence>
<dbReference type="Gene3D" id="3.30.420.10">
    <property type="entry name" value="Ribonuclease H-like superfamily/Ribonuclease H"/>
    <property type="match status" value="1"/>
</dbReference>
<reference evidence="3" key="2">
    <citation type="journal article" date="2019" name="IMA Fungus">
        <title>Genome sequencing and comparison of five Tilletia species to identify candidate genes for the detection of regulated species infecting wheat.</title>
        <authorList>
            <person name="Nguyen H.D.T."/>
            <person name="Sultana T."/>
            <person name="Kesanakurti P."/>
            <person name="Hambleton S."/>
        </authorList>
    </citation>
    <scope>NUCLEOTIDE SEQUENCE</scope>
    <source>
        <strain evidence="3">DAOMC 236416</strain>
    </source>
</reference>
<dbReference type="InterPro" id="IPR052408">
    <property type="entry name" value="Exonuclease_MUT-7-like"/>
</dbReference>
<organism evidence="3 4">
    <name type="scientific">Tilletia indica</name>
    <dbReference type="NCBI Taxonomy" id="43049"/>
    <lineage>
        <taxon>Eukaryota</taxon>
        <taxon>Fungi</taxon>
        <taxon>Dikarya</taxon>
        <taxon>Basidiomycota</taxon>
        <taxon>Ustilaginomycotina</taxon>
        <taxon>Exobasidiomycetes</taxon>
        <taxon>Tilletiales</taxon>
        <taxon>Tilletiaceae</taxon>
        <taxon>Tilletia</taxon>
    </lineage>
</organism>
<dbReference type="Proteomes" id="UP000077521">
    <property type="component" value="Unassembled WGS sequence"/>
</dbReference>
<comment type="caution">
    <text evidence="3">The sequence shown here is derived from an EMBL/GenBank/DDBJ whole genome shotgun (WGS) entry which is preliminary data.</text>
</comment>
<dbReference type="SUPFAM" id="SSF53098">
    <property type="entry name" value="Ribonuclease H-like"/>
    <property type="match status" value="1"/>
</dbReference>
<protein>
    <recommendedName>
        <fullName evidence="2">3'-5' exonuclease domain-containing protein</fullName>
    </recommendedName>
</protein>
<name>A0A8T8SYC1_9BASI</name>
<dbReference type="InterPro" id="IPR012337">
    <property type="entry name" value="RNaseH-like_sf"/>
</dbReference>
<feature type="domain" description="3'-5' exonuclease" evidence="2">
    <location>
        <begin position="115"/>
        <end position="322"/>
    </location>
</feature>
<evidence type="ECO:0000256" key="1">
    <source>
        <dbReference type="SAM" id="MobiDB-lite"/>
    </source>
</evidence>
<feature type="region of interest" description="Disordered" evidence="1">
    <location>
        <begin position="384"/>
        <end position="431"/>
    </location>
</feature>
<sequence>MPRAKSDFDVLIIALRAELQARQGTKTGIDEAIASARESTSTLAELLSALGISDTQLDRRLSEYQSATHAADLAAKLRKWQKEAEMDDFVNGMEAYDWQKPSFPTSDSGPRLVYINSATDPSLDSTLTDLVERPIDADEDDPVTLGFDMEWKVDWDGVGRTALMQICSRSLVLILHITHMVPMSTDALPTFPPALETLLRRSDVLKTGVRIEGDAKKLRAEFRQRAQDNDSSKDAEGIATDGLLELSRLAQRIDPERWSSHGRRLISLRELCAVYLGRKLIKDSTRTSDWSQKSLTDEQMKYAASDVMAGLDIYEAIRRRAKERAQGSTESLKPLPRPNGESTATDEGQKDDDASLGSQMSTLKVSTVAQPLPFDEALRAATSNLSRPAASTAKSTARKPPAKAASAEKPTARKSPAKSKSPTEKVPSTELDSLVNSMLPGESSAPAKDAVDRPKPLLAYQRTFDLWEQGVPGDDRFSFYAIAGLKRIQPNTVAEYVLKAFVEGRYASDEVGRPARSAPIPAGLKKRLAAAISGLEFGATTSRYKWWLDKHKIHIARHSSLRERNHHNQRVSSSAKDDPGGFDDVFKIPYRLHFLRPHAIHLIDIESSASAVPTLLPSSSASRSTHN</sequence>
<dbReference type="AlphaFoldDB" id="A0A8T8SYC1"/>
<dbReference type="InterPro" id="IPR002562">
    <property type="entry name" value="3'-5'_exonuclease_dom"/>
</dbReference>
<dbReference type="GO" id="GO:0008408">
    <property type="term" value="F:3'-5' exonuclease activity"/>
    <property type="evidence" value="ECO:0007669"/>
    <property type="project" value="InterPro"/>
</dbReference>
<gene>
    <name evidence="3" type="ORF">A4X13_0g4091</name>
</gene>